<dbReference type="STRING" id="105984.A0A427XIG5"/>
<evidence type="ECO:0000256" key="1">
    <source>
        <dbReference type="SAM" id="MobiDB-lite"/>
    </source>
</evidence>
<dbReference type="Proteomes" id="UP000279236">
    <property type="component" value="Unassembled WGS sequence"/>
</dbReference>
<feature type="domain" description="PIN" evidence="2">
    <location>
        <begin position="10"/>
        <end position="140"/>
    </location>
</feature>
<dbReference type="Gene3D" id="3.40.50.1010">
    <property type="entry name" value="5'-nuclease"/>
    <property type="match status" value="1"/>
</dbReference>
<dbReference type="SUPFAM" id="SSF88723">
    <property type="entry name" value="PIN domain-like"/>
    <property type="match status" value="1"/>
</dbReference>
<keyword evidence="4" id="KW-1185">Reference proteome</keyword>
<feature type="compositionally biased region" description="Polar residues" evidence="1">
    <location>
        <begin position="286"/>
        <end position="307"/>
    </location>
</feature>
<evidence type="ECO:0000313" key="4">
    <source>
        <dbReference type="Proteomes" id="UP000279236"/>
    </source>
</evidence>
<comment type="caution">
    <text evidence="3">The sequence shown here is derived from an EMBL/GenBank/DDBJ whole genome shotgun (WGS) entry which is preliminary data.</text>
</comment>
<dbReference type="PANTHER" id="PTHR16161:SF0">
    <property type="entry name" value="TRANSCRIPTIONAL PROTEIN SWT1"/>
    <property type="match status" value="1"/>
</dbReference>
<dbReference type="InterPro" id="IPR029060">
    <property type="entry name" value="PIN-like_dom_sf"/>
</dbReference>
<dbReference type="InterPro" id="IPR002716">
    <property type="entry name" value="PIN_dom"/>
</dbReference>
<dbReference type="CDD" id="cd18727">
    <property type="entry name" value="PIN_Swt1-like"/>
    <property type="match status" value="1"/>
</dbReference>
<proteinExistence type="predicted"/>
<feature type="region of interest" description="Disordered" evidence="1">
    <location>
        <begin position="275"/>
        <end position="326"/>
    </location>
</feature>
<name>A0A427XIG5_9TREE</name>
<reference evidence="3 4" key="1">
    <citation type="submission" date="2018-11" db="EMBL/GenBank/DDBJ databases">
        <title>Genome sequence of Apiotrichum porosum DSM 27194.</title>
        <authorList>
            <person name="Aliyu H."/>
            <person name="Gorte O."/>
            <person name="Ochsenreither K."/>
        </authorList>
    </citation>
    <scope>NUCLEOTIDE SEQUENCE [LARGE SCALE GENOMIC DNA]</scope>
    <source>
        <strain evidence="3 4">DSM 27194</strain>
    </source>
</reference>
<sequence length="470" mass="50150">MSSSAPAPSHYLAIDTNVLISRLSLVRELHQLLLRTDAWLLIPTTVVKELDGLKSSIKPLDSLTDMTVGDAARSATTWLLERARGNRIGVTSRVRLERWSENAVTRPGGNSADDSILACCLHFHQEAPVSLWTDDRNLALLSESNGVPTVVGKVGLGVLKRALELEVDDGEDAMEIDAMIVDEDERDVPLLWHARSETRNHMSGTRSAPPETQPVLPIPTSPSAMVIDLPSPAVPTSPLPTGSGSLVPTSVTNGLRMGFAAGSLAEAIANIDPNLLPPRMRRRHSSFSAPDSTPNGNGNGHPTSNSIPPFRHRQQPPALSPTPLAPISRPLPDTVAAQLVSAIGPVLLALAAHGARPPAVSADPVIAIATLADQLDDIDRCIPTQPFPSDVGVPPTQEAQLRDMRRTLAMCMAAARTVKEFLVPGSGKGRTPRSGEAADALMVLATQLRKLRVAINEANWRALADAVRQL</sequence>
<dbReference type="OrthoDB" id="2017974at2759"/>
<dbReference type="GeneID" id="39586813"/>
<dbReference type="Pfam" id="PF13638">
    <property type="entry name" value="PIN_4"/>
    <property type="match status" value="1"/>
</dbReference>
<protein>
    <recommendedName>
        <fullName evidence="2">PIN domain-containing protein</fullName>
    </recommendedName>
</protein>
<dbReference type="GO" id="GO:0005634">
    <property type="term" value="C:nucleus"/>
    <property type="evidence" value="ECO:0007669"/>
    <property type="project" value="TreeGrafter"/>
</dbReference>
<organism evidence="3 4">
    <name type="scientific">Apiotrichum porosum</name>
    <dbReference type="NCBI Taxonomy" id="105984"/>
    <lineage>
        <taxon>Eukaryota</taxon>
        <taxon>Fungi</taxon>
        <taxon>Dikarya</taxon>
        <taxon>Basidiomycota</taxon>
        <taxon>Agaricomycotina</taxon>
        <taxon>Tremellomycetes</taxon>
        <taxon>Trichosporonales</taxon>
        <taxon>Trichosporonaceae</taxon>
        <taxon>Apiotrichum</taxon>
    </lineage>
</organism>
<dbReference type="SMART" id="SM00670">
    <property type="entry name" value="PINc"/>
    <property type="match status" value="1"/>
</dbReference>
<dbReference type="RefSeq" id="XP_028473691.1">
    <property type="nucleotide sequence ID" value="XM_028618013.1"/>
</dbReference>
<evidence type="ECO:0000313" key="3">
    <source>
        <dbReference type="EMBL" id="RSH78544.1"/>
    </source>
</evidence>
<dbReference type="GO" id="GO:0004540">
    <property type="term" value="F:RNA nuclease activity"/>
    <property type="evidence" value="ECO:0007669"/>
    <property type="project" value="UniProtKB-ARBA"/>
</dbReference>
<dbReference type="PANTHER" id="PTHR16161">
    <property type="entry name" value="TRANSCRIPTIONAL PROTEIN SWT1"/>
    <property type="match status" value="1"/>
</dbReference>
<evidence type="ECO:0000259" key="2">
    <source>
        <dbReference type="SMART" id="SM00670"/>
    </source>
</evidence>
<dbReference type="AlphaFoldDB" id="A0A427XIG5"/>
<dbReference type="InterPro" id="IPR052626">
    <property type="entry name" value="SWT1_Regulator"/>
</dbReference>
<gene>
    <name evidence="3" type="ORF">EHS24_002270</name>
</gene>
<accession>A0A427XIG5</accession>
<dbReference type="EMBL" id="RSCE01000012">
    <property type="protein sequence ID" value="RSH78544.1"/>
    <property type="molecule type" value="Genomic_DNA"/>
</dbReference>